<reference evidence="2" key="1">
    <citation type="journal article" date="2019" name="Int. J. Syst. Evol. Microbiol.">
        <title>The Global Catalogue of Microorganisms (GCM) 10K type strain sequencing project: providing services to taxonomists for standard genome sequencing and annotation.</title>
        <authorList>
            <consortium name="The Broad Institute Genomics Platform"/>
            <consortium name="The Broad Institute Genome Sequencing Center for Infectious Disease"/>
            <person name="Wu L."/>
            <person name="Ma J."/>
        </authorList>
    </citation>
    <scope>NUCLEOTIDE SEQUENCE [LARGE SCALE GENOMIC DNA]</scope>
    <source>
        <strain evidence="2">CGMCC 4.7645</strain>
    </source>
</reference>
<gene>
    <name evidence="1" type="ORF">ACFSXZ_26805</name>
</gene>
<dbReference type="EMBL" id="JBHUKR010000015">
    <property type="protein sequence ID" value="MFD2419943.1"/>
    <property type="molecule type" value="Genomic_DNA"/>
</dbReference>
<name>A0ABW5FY14_9PSEU</name>
<sequence length="593" mass="63372">MDYFPIAGTPLQVELGFVAVGTAPPPVRKPLGGPAATSLRVLVETQLEPTQAAAMEAMLATPLDKIFDGIWREQKSTVAGQVRQTVRDARPDAIDIDPDFPDKGTLRALTTENVSEELLELLSPVRQATQLTFSYQLPGVRVQWHETTGGPLSGAFDPAFELTFDAELGLYLGVPHDPHYPIAAAVDFLTLNVRLSGGNLIGGIGLAVTKLLDQIKDHPLVVPGEDVTSLPLDQLAGLAVQLNLLSGAFTKATSLGFDRLDVFIDSVVPEGEKVASNTVTFTLDRPFEPGPNVRQLGVDDGLFVSMTHLATLGTVVSPGGSLDVSGESFPVPSANNLAIEWDDTVAGKVVLSEIQWGFSPFGFTPDPSDTVKIDRDGPYDGRNRFSTGPTLMPESQYAFRVRDYAVKDQIATDWSPWLLASTAVTNDVDLVLDDARATVVGHTTVREDGTIATRITVPPDQPPGTYAVRAVQDGRRLASAPERITVLAAAAPPAPAIQAFNHFTHAQLDANGVALTKSPLDIHGVDFAPGTVSLFLDNENGPRLGDFPVQADGTFEATVRVPRGNTGRRPIMALQDSGLRASTYPIEFENPPA</sequence>
<proteinExistence type="predicted"/>
<dbReference type="Proteomes" id="UP001597417">
    <property type="component" value="Unassembled WGS sequence"/>
</dbReference>
<evidence type="ECO:0000313" key="2">
    <source>
        <dbReference type="Proteomes" id="UP001597417"/>
    </source>
</evidence>
<evidence type="ECO:0008006" key="3">
    <source>
        <dbReference type="Google" id="ProtNLM"/>
    </source>
</evidence>
<comment type="caution">
    <text evidence="1">The sequence shown here is derived from an EMBL/GenBank/DDBJ whole genome shotgun (WGS) entry which is preliminary data.</text>
</comment>
<protein>
    <recommendedName>
        <fullName evidence="3">Ig-like domain-containing protein</fullName>
    </recommendedName>
</protein>
<evidence type="ECO:0000313" key="1">
    <source>
        <dbReference type="EMBL" id="MFD2419943.1"/>
    </source>
</evidence>
<organism evidence="1 2">
    <name type="scientific">Amycolatopsis pigmentata</name>
    <dbReference type="NCBI Taxonomy" id="450801"/>
    <lineage>
        <taxon>Bacteria</taxon>
        <taxon>Bacillati</taxon>
        <taxon>Actinomycetota</taxon>
        <taxon>Actinomycetes</taxon>
        <taxon>Pseudonocardiales</taxon>
        <taxon>Pseudonocardiaceae</taxon>
        <taxon>Amycolatopsis</taxon>
    </lineage>
</organism>
<dbReference type="RefSeq" id="WP_378267965.1">
    <property type="nucleotide sequence ID" value="NZ_JBHUKR010000015.1"/>
</dbReference>
<keyword evidence="2" id="KW-1185">Reference proteome</keyword>
<accession>A0ABW5FY14</accession>